<comment type="similarity">
    <text evidence="1 13 14">Belongs to the ATPase B chain family.</text>
</comment>
<evidence type="ECO:0000256" key="9">
    <source>
        <dbReference type="ARBA" id="ARBA00023310"/>
    </source>
</evidence>
<evidence type="ECO:0000256" key="11">
    <source>
        <dbReference type="ARBA" id="ARBA00025614"/>
    </source>
</evidence>
<feature type="coiled-coil region" evidence="15">
    <location>
        <begin position="47"/>
        <end position="132"/>
    </location>
</feature>
<evidence type="ECO:0000256" key="6">
    <source>
        <dbReference type="ARBA" id="ARBA00022989"/>
    </source>
</evidence>
<keyword evidence="2 13" id="KW-0813">Transport</keyword>
<keyword evidence="15" id="KW-0175">Coiled coil</keyword>
<dbReference type="Pfam" id="PF00430">
    <property type="entry name" value="ATP-synt_B"/>
    <property type="match status" value="1"/>
</dbReference>
<evidence type="ECO:0000256" key="12">
    <source>
        <dbReference type="ARBA" id="ARBA00037847"/>
    </source>
</evidence>
<keyword evidence="5 13" id="KW-0375">Hydrogen ion transport</keyword>
<gene>
    <name evidence="16" type="primary">atpF1</name>
    <name evidence="13" type="synonym">atpF</name>
    <name evidence="16" type="ORF">GCM10011332_13590</name>
</gene>
<dbReference type="GO" id="GO:0012505">
    <property type="term" value="C:endomembrane system"/>
    <property type="evidence" value="ECO:0007669"/>
    <property type="project" value="UniProtKB-SubCell"/>
</dbReference>
<dbReference type="RefSeq" id="WP_188663122.1">
    <property type="nucleotide sequence ID" value="NZ_BMHV01000008.1"/>
</dbReference>
<keyword evidence="17" id="KW-1185">Reference proteome</keyword>
<keyword evidence="4 13" id="KW-0812">Transmembrane</keyword>
<dbReference type="HAMAP" id="MF_01398">
    <property type="entry name" value="ATP_synth_b_bprime"/>
    <property type="match status" value="1"/>
</dbReference>
<reference evidence="16" key="2">
    <citation type="submission" date="2020-09" db="EMBL/GenBank/DDBJ databases">
        <authorList>
            <person name="Sun Q."/>
            <person name="Zhou Y."/>
        </authorList>
    </citation>
    <scope>NUCLEOTIDE SEQUENCE</scope>
    <source>
        <strain evidence="16">CGMCC 1.15254</strain>
    </source>
</reference>
<proteinExistence type="inferred from homology"/>
<evidence type="ECO:0000256" key="15">
    <source>
        <dbReference type="SAM" id="Coils"/>
    </source>
</evidence>
<evidence type="ECO:0000256" key="10">
    <source>
        <dbReference type="ARBA" id="ARBA00025198"/>
    </source>
</evidence>
<comment type="subunit">
    <text evidence="13">F-type ATPases have 2 components, F(1) - the catalytic core - and F(0) - the membrane proton channel. F(1) has five subunits: alpha(3), beta(3), gamma(1), delta(1), epsilon(1). F(0) has three main subunits: a(1), b(2) and c(10-14). The alpha and beta chains form an alternating ring which encloses part of the gamma chain. F(1) is attached to F(0) by a central stalk formed by the gamma and epsilon chains, while a peripheral stalk is formed by the delta and b chains.</text>
</comment>
<protein>
    <recommendedName>
        <fullName evidence="13">ATP synthase subunit b</fullName>
    </recommendedName>
    <alternativeName>
        <fullName evidence="13">ATP synthase F(0) sector subunit b</fullName>
    </alternativeName>
    <alternativeName>
        <fullName evidence="13">ATPase subunit I</fullName>
    </alternativeName>
    <alternativeName>
        <fullName evidence="13">F-type ATPase subunit b</fullName>
        <shortName evidence="13">F-ATPase subunit b</shortName>
    </alternativeName>
</protein>
<keyword evidence="13" id="KW-1003">Cell membrane</keyword>
<keyword evidence="8 13" id="KW-0472">Membrane</keyword>
<comment type="subcellular location">
    <subcellularLocation>
        <location evidence="13">Cell membrane</location>
        <topology evidence="13">Single-pass membrane protein</topology>
    </subcellularLocation>
    <subcellularLocation>
        <location evidence="12">Endomembrane system</location>
        <topology evidence="12">Single-pass membrane protein</topology>
    </subcellularLocation>
</comment>
<evidence type="ECO:0000256" key="2">
    <source>
        <dbReference type="ARBA" id="ARBA00022448"/>
    </source>
</evidence>
<dbReference type="GO" id="GO:0045259">
    <property type="term" value="C:proton-transporting ATP synthase complex"/>
    <property type="evidence" value="ECO:0007669"/>
    <property type="project" value="UniProtKB-KW"/>
</dbReference>
<dbReference type="Proteomes" id="UP000632498">
    <property type="component" value="Unassembled WGS sequence"/>
</dbReference>
<keyword evidence="6 13" id="KW-1133">Transmembrane helix</keyword>
<evidence type="ECO:0000256" key="14">
    <source>
        <dbReference type="RuleBase" id="RU003848"/>
    </source>
</evidence>
<organism evidence="16 17">
    <name type="scientific">Terasakiella brassicae</name>
    <dbReference type="NCBI Taxonomy" id="1634917"/>
    <lineage>
        <taxon>Bacteria</taxon>
        <taxon>Pseudomonadati</taxon>
        <taxon>Pseudomonadota</taxon>
        <taxon>Alphaproteobacteria</taxon>
        <taxon>Rhodospirillales</taxon>
        <taxon>Terasakiellaceae</taxon>
        <taxon>Terasakiella</taxon>
    </lineage>
</organism>
<comment type="caution">
    <text evidence="16">The sequence shown here is derived from an EMBL/GenBank/DDBJ whole genome shotgun (WGS) entry which is preliminary data.</text>
</comment>
<evidence type="ECO:0000313" key="17">
    <source>
        <dbReference type="Proteomes" id="UP000632498"/>
    </source>
</evidence>
<comment type="function">
    <text evidence="11">Component of the F(0) channel, it forms part of the peripheral stalk, linking F(1) to F(0). The b'-subunit is a diverged and duplicated form of b found in plants and photosynthetic bacteria.</text>
</comment>
<comment type="function">
    <text evidence="10 13">F(1)F(0) ATP synthase produces ATP from ADP in the presence of a proton or sodium gradient. F-type ATPases consist of two structural domains, F(1) containing the extramembraneous catalytic core and F(0) containing the membrane proton channel, linked together by a central stalk and a peripheral stalk. During catalysis, ATP synthesis in the catalytic domain of F(1) is coupled via a rotary mechanism of the central stalk subunits to proton translocation.</text>
</comment>
<evidence type="ECO:0000256" key="4">
    <source>
        <dbReference type="ARBA" id="ARBA00022692"/>
    </source>
</evidence>
<dbReference type="InterPro" id="IPR002146">
    <property type="entry name" value="ATP_synth_b/b'su_bac/chlpt"/>
</dbReference>
<reference evidence="16" key="1">
    <citation type="journal article" date="2014" name="Int. J. Syst. Evol. Microbiol.">
        <title>Complete genome sequence of Corynebacterium casei LMG S-19264T (=DSM 44701T), isolated from a smear-ripened cheese.</title>
        <authorList>
            <consortium name="US DOE Joint Genome Institute (JGI-PGF)"/>
            <person name="Walter F."/>
            <person name="Albersmeier A."/>
            <person name="Kalinowski J."/>
            <person name="Ruckert C."/>
        </authorList>
    </citation>
    <scope>NUCLEOTIDE SEQUENCE</scope>
    <source>
        <strain evidence="16">CGMCC 1.15254</strain>
    </source>
</reference>
<evidence type="ECO:0000313" key="16">
    <source>
        <dbReference type="EMBL" id="GGF61071.1"/>
    </source>
</evidence>
<evidence type="ECO:0000256" key="13">
    <source>
        <dbReference type="HAMAP-Rule" id="MF_01398"/>
    </source>
</evidence>
<evidence type="ECO:0000256" key="7">
    <source>
        <dbReference type="ARBA" id="ARBA00023065"/>
    </source>
</evidence>
<dbReference type="PANTHER" id="PTHR33445:SF1">
    <property type="entry name" value="ATP SYNTHASE SUBUNIT B"/>
    <property type="match status" value="1"/>
</dbReference>
<evidence type="ECO:0000256" key="8">
    <source>
        <dbReference type="ARBA" id="ARBA00023136"/>
    </source>
</evidence>
<keyword evidence="7 13" id="KW-0406">Ion transport</keyword>
<dbReference type="AlphaFoldDB" id="A0A917BY22"/>
<dbReference type="GO" id="GO:0046933">
    <property type="term" value="F:proton-transporting ATP synthase activity, rotational mechanism"/>
    <property type="evidence" value="ECO:0007669"/>
    <property type="project" value="UniProtKB-UniRule"/>
</dbReference>
<dbReference type="GO" id="GO:0046961">
    <property type="term" value="F:proton-transporting ATPase activity, rotational mechanism"/>
    <property type="evidence" value="ECO:0007669"/>
    <property type="project" value="TreeGrafter"/>
</dbReference>
<dbReference type="PANTHER" id="PTHR33445">
    <property type="entry name" value="ATP SYNTHASE SUBUNIT B', CHLOROPLASTIC"/>
    <property type="match status" value="1"/>
</dbReference>
<sequence>MISVAHAASGAAEHADGGMLHDPTFWVALAFVVLMVFAAKPVGRILATALDDRADTIKAQLDEAEKLREEAQKLLASYKRKQQEAEEEAAKILQRAKDEAARLEAKSKTDLENALKRREAAAEARIAQAEASAIAEIQDLATRVAISAAEQLLAEGISAQKANAMIDAAIAELPSQLSN</sequence>
<accession>A0A917BY22</accession>
<name>A0A917BY22_9PROT</name>
<feature type="transmembrane region" description="Helical" evidence="13">
    <location>
        <begin position="25"/>
        <end position="43"/>
    </location>
</feature>
<evidence type="ECO:0000256" key="5">
    <source>
        <dbReference type="ARBA" id="ARBA00022781"/>
    </source>
</evidence>
<dbReference type="CDD" id="cd06503">
    <property type="entry name" value="ATP-synt_Fo_b"/>
    <property type="match status" value="1"/>
</dbReference>
<evidence type="ECO:0000256" key="3">
    <source>
        <dbReference type="ARBA" id="ARBA00022547"/>
    </source>
</evidence>
<keyword evidence="3 13" id="KW-0138">CF(0)</keyword>
<dbReference type="EMBL" id="BMHV01000008">
    <property type="protein sequence ID" value="GGF61071.1"/>
    <property type="molecule type" value="Genomic_DNA"/>
</dbReference>
<keyword evidence="9 13" id="KW-0066">ATP synthesis</keyword>
<evidence type="ECO:0000256" key="1">
    <source>
        <dbReference type="ARBA" id="ARBA00005513"/>
    </source>
</evidence>
<dbReference type="InterPro" id="IPR050059">
    <property type="entry name" value="ATP_synthase_B_chain"/>
</dbReference>
<dbReference type="GO" id="GO:0005886">
    <property type="term" value="C:plasma membrane"/>
    <property type="evidence" value="ECO:0007669"/>
    <property type="project" value="UniProtKB-SubCell"/>
</dbReference>